<dbReference type="Proteomes" id="UP000319671">
    <property type="component" value="Unassembled WGS sequence"/>
</dbReference>
<protein>
    <recommendedName>
        <fullName evidence="5">Lipoprotein</fullName>
    </recommendedName>
</protein>
<name>A0A561DZG4_9BACI</name>
<organism evidence="3 4">
    <name type="scientific">Neobacillus bataviensis</name>
    <dbReference type="NCBI Taxonomy" id="220685"/>
    <lineage>
        <taxon>Bacteria</taxon>
        <taxon>Bacillati</taxon>
        <taxon>Bacillota</taxon>
        <taxon>Bacilli</taxon>
        <taxon>Bacillales</taxon>
        <taxon>Bacillaceae</taxon>
        <taxon>Neobacillus</taxon>
    </lineage>
</organism>
<proteinExistence type="predicted"/>
<dbReference type="AlphaFoldDB" id="A0A561DZG4"/>
<feature type="region of interest" description="Disordered" evidence="1">
    <location>
        <begin position="37"/>
        <end position="60"/>
    </location>
</feature>
<evidence type="ECO:0008006" key="5">
    <source>
        <dbReference type="Google" id="ProtNLM"/>
    </source>
</evidence>
<feature type="compositionally biased region" description="Polar residues" evidence="1">
    <location>
        <begin position="37"/>
        <end position="56"/>
    </location>
</feature>
<evidence type="ECO:0000313" key="3">
    <source>
        <dbReference type="EMBL" id="TWE08751.1"/>
    </source>
</evidence>
<feature type="signal peptide" evidence="2">
    <location>
        <begin position="1"/>
        <end position="18"/>
    </location>
</feature>
<keyword evidence="4" id="KW-1185">Reference proteome</keyword>
<gene>
    <name evidence="3" type="ORF">FB550_101779</name>
</gene>
<evidence type="ECO:0000313" key="4">
    <source>
        <dbReference type="Proteomes" id="UP000319671"/>
    </source>
</evidence>
<sequence>MIKTFALIVALLFGSTLAACNRNDNTIRQQLNDTATRQQIKDSTPTNLEKNSTSVSMGKGTSHAQKLTYSEKVYNLFPYTVPYGYTSIPQDGVRLLDNGTAEVSVYNTSMITPTEVQLQQLKKMTEHELKHKLDNGTVTHHPWTLYVDNGIIEREHLAVMVVTYKVIK</sequence>
<keyword evidence="2" id="KW-0732">Signal</keyword>
<dbReference type="EMBL" id="VIVN01000001">
    <property type="protein sequence ID" value="TWE08751.1"/>
    <property type="molecule type" value="Genomic_DNA"/>
</dbReference>
<evidence type="ECO:0000256" key="2">
    <source>
        <dbReference type="SAM" id="SignalP"/>
    </source>
</evidence>
<reference evidence="3 4" key="1">
    <citation type="submission" date="2019-06" db="EMBL/GenBank/DDBJ databases">
        <title>Sorghum-associated microbial communities from plants grown in Nebraska, USA.</title>
        <authorList>
            <person name="Schachtman D."/>
        </authorList>
    </citation>
    <scope>NUCLEOTIDE SEQUENCE [LARGE SCALE GENOMIC DNA]</scope>
    <source>
        <strain evidence="3 4">2482</strain>
    </source>
</reference>
<dbReference type="PROSITE" id="PS51257">
    <property type="entry name" value="PROKAR_LIPOPROTEIN"/>
    <property type="match status" value="1"/>
</dbReference>
<feature type="chain" id="PRO_5022121356" description="Lipoprotein" evidence="2">
    <location>
        <begin position="19"/>
        <end position="168"/>
    </location>
</feature>
<evidence type="ECO:0000256" key="1">
    <source>
        <dbReference type="SAM" id="MobiDB-lite"/>
    </source>
</evidence>
<accession>A0A561DZG4</accession>
<comment type="caution">
    <text evidence="3">The sequence shown here is derived from an EMBL/GenBank/DDBJ whole genome shotgun (WGS) entry which is preliminary data.</text>
</comment>